<dbReference type="GeneID" id="90037898"/>
<keyword evidence="3" id="KW-0812">Transmembrane</keyword>
<keyword evidence="7" id="KW-1185">Reference proteome</keyword>
<evidence type="ECO:0000256" key="2">
    <source>
        <dbReference type="ARBA" id="ARBA00009160"/>
    </source>
</evidence>
<evidence type="ECO:0000256" key="3">
    <source>
        <dbReference type="ARBA" id="ARBA00022692"/>
    </source>
</evidence>
<dbReference type="Pfam" id="PF04930">
    <property type="entry name" value="FUN14"/>
    <property type="match status" value="1"/>
</dbReference>
<keyword evidence="5" id="KW-0472">Membrane</keyword>
<proteinExistence type="inferred from homology"/>
<comment type="caution">
    <text evidence="6">The sequence shown here is derived from an EMBL/GenBank/DDBJ whole genome shotgun (WGS) entry which is preliminary data.</text>
</comment>
<dbReference type="RefSeq" id="XP_064768792.1">
    <property type="nucleotide sequence ID" value="XM_064912386.1"/>
</dbReference>
<gene>
    <name evidence="6" type="ORF">BZA70DRAFT_276972</name>
</gene>
<sequence length="185" mass="20251">MSSLLFSRFCAAKSMPSMFTASARQMLMRTGSRQTSGQFSSSTLLAAGTSVSAIAYLQLSKPKVLCDFAVRSTDRDLYTAARSDAKAVANEVRKSRLDYRELSIGSFMGLFVGYLVGKLSKLLVFVSSSTYLFLQFLESRGLITMPYSSLYSWAKKRYGDKELILENISFKVAFALASAVAAANA</sequence>
<name>A0ABR1F7E0_9ASCO</name>
<dbReference type="Proteomes" id="UP001498771">
    <property type="component" value="Unassembled WGS sequence"/>
</dbReference>
<dbReference type="EMBL" id="JBBJBU010000004">
    <property type="protein sequence ID" value="KAK7205759.1"/>
    <property type="molecule type" value="Genomic_DNA"/>
</dbReference>
<evidence type="ECO:0000256" key="1">
    <source>
        <dbReference type="ARBA" id="ARBA00004370"/>
    </source>
</evidence>
<keyword evidence="4" id="KW-1133">Transmembrane helix</keyword>
<comment type="similarity">
    <text evidence="2">Belongs to the FUN14 family.</text>
</comment>
<evidence type="ECO:0000256" key="5">
    <source>
        <dbReference type="ARBA" id="ARBA00023136"/>
    </source>
</evidence>
<dbReference type="InterPro" id="IPR007014">
    <property type="entry name" value="FUN14"/>
</dbReference>
<comment type="subcellular location">
    <subcellularLocation>
        <location evidence="1">Membrane</location>
    </subcellularLocation>
</comment>
<organism evidence="6 7">
    <name type="scientific">Myxozyma melibiosi</name>
    <dbReference type="NCBI Taxonomy" id="54550"/>
    <lineage>
        <taxon>Eukaryota</taxon>
        <taxon>Fungi</taxon>
        <taxon>Dikarya</taxon>
        <taxon>Ascomycota</taxon>
        <taxon>Saccharomycotina</taxon>
        <taxon>Lipomycetes</taxon>
        <taxon>Lipomycetales</taxon>
        <taxon>Lipomycetaceae</taxon>
        <taxon>Myxozyma</taxon>
    </lineage>
</organism>
<evidence type="ECO:0000313" key="7">
    <source>
        <dbReference type="Proteomes" id="UP001498771"/>
    </source>
</evidence>
<reference evidence="6 7" key="1">
    <citation type="submission" date="2024-03" db="EMBL/GenBank/DDBJ databases">
        <title>Genome-scale model development and genomic sequencing of the oleaginous clade Lipomyces.</title>
        <authorList>
            <consortium name="Lawrence Berkeley National Laboratory"/>
            <person name="Czajka J.J."/>
            <person name="Han Y."/>
            <person name="Kim J."/>
            <person name="Mondo S.J."/>
            <person name="Hofstad B.A."/>
            <person name="Robles A."/>
            <person name="Haridas S."/>
            <person name="Riley R."/>
            <person name="LaButti K."/>
            <person name="Pangilinan J."/>
            <person name="Andreopoulos W."/>
            <person name="Lipzen A."/>
            <person name="Yan J."/>
            <person name="Wang M."/>
            <person name="Ng V."/>
            <person name="Grigoriev I.V."/>
            <person name="Spatafora J.W."/>
            <person name="Magnuson J.K."/>
            <person name="Baker S.E."/>
            <person name="Pomraning K.R."/>
        </authorList>
    </citation>
    <scope>NUCLEOTIDE SEQUENCE [LARGE SCALE GENOMIC DNA]</scope>
    <source>
        <strain evidence="6 7">Phaff 52-87</strain>
    </source>
</reference>
<accession>A0ABR1F7E0</accession>
<evidence type="ECO:0000256" key="4">
    <source>
        <dbReference type="ARBA" id="ARBA00022989"/>
    </source>
</evidence>
<protein>
    <submittedName>
        <fullName evidence="6">Uncharacterized protein</fullName>
    </submittedName>
</protein>
<evidence type="ECO:0000313" key="6">
    <source>
        <dbReference type="EMBL" id="KAK7205759.1"/>
    </source>
</evidence>